<evidence type="ECO:0000313" key="2">
    <source>
        <dbReference type="EMBL" id="EGG09454.1"/>
    </source>
</evidence>
<feature type="region of interest" description="Disordered" evidence="1">
    <location>
        <begin position="103"/>
        <end position="124"/>
    </location>
</feature>
<name>F4RDS9_MELLP</name>
<dbReference type="GeneID" id="18937408"/>
<accession>F4RDS9</accession>
<proteinExistence type="predicted"/>
<dbReference type="KEGG" id="mlr:MELLADRAFT_95931"/>
<evidence type="ECO:0000313" key="3">
    <source>
        <dbReference type="Proteomes" id="UP000001072"/>
    </source>
</evidence>
<gene>
    <name evidence="2" type="ORF">MELLADRAFT_95931</name>
</gene>
<dbReference type="HOGENOM" id="CLU_078020_0_0_1"/>
<dbReference type="RefSeq" id="XP_007407181.1">
    <property type="nucleotide sequence ID" value="XM_007407119.1"/>
</dbReference>
<feature type="compositionally biased region" description="Low complexity" evidence="1">
    <location>
        <begin position="172"/>
        <end position="193"/>
    </location>
</feature>
<feature type="region of interest" description="Disordered" evidence="1">
    <location>
        <begin position="31"/>
        <end position="54"/>
    </location>
</feature>
<feature type="compositionally biased region" description="Basic residues" evidence="1">
    <location>
        <begin position="221"/>
        <end position="233"/>
    </location>
</feature>
<dbReference type="VEuPathDB" id="FungiDB:MELLADRAFT_95931"/>
<feature type="compositionally biased region" description="Basic and acidic residues" evidence="1">
    <location>
        <begin position="103"/>
        <end position="113"/>
    </location>
</feature>
<sequence length="233" mass="25130">MQPGTSWLVYSHKPTKEEQKIIDQGVATITQKNPDALGDNPFVSPEDLDGVDKQTFEDSRPVTNVTARLVHSGAMAGNLIRSKEIDNRAKQAFTPIAVKKELQEPVSEPKEDVPNSLSIKNRTDESHKATLVVELSDGSTPPEPILLVTQSPCAPPPNLSGHLRLRIKHPAPQSSPIKSPSSSPQKKSSTKGTKASKHTNKGQGEEKLPLGGGNQGTEPKSKHKAKAVGKKRK</sequence>
<keyword evidence="3" id="KW-1185">Reference proteome</keyword>
<dbReference type="Proteomes" id="UP000001072">
    <property type="component" value="Unassembled WGS sequence"/>
</dbReference>
<evidence type="ECO:0000256" key="1">
    <source>
        <dbReference type="SAM" id="MobiDB-lite"/>
    </source>
</evidence>
<dbReference type="InParanoid" id="F4RDS9"/>
<feature type="region of interest" description="Disordered" evidence="1">
    <location>
        <begin position="149"/>
        <end position="233"/>
    </location>
</feature>
<dbReference type="AlphaFoldDB" id="F4RDS9"/>
<protein>
    <submittedName>
        <fullName evidence="2">Uncharacterized protein</fullName>
    </submittedName>
</protein>
<organism evidence="3">
    <name type="scientific">Melampsora larici-populina (strain 98AG31 / pathotype 3-4-7)</name>
    <name type="common">Poplar leaf rust fungus</name>
    <dbReference type="NCBI Taxonomy" id="747676"/>
    <lineage>
        <taxon>Eukaryota</taxon>
        <taxon>Fungi</taxon>
        <taxon>Dikarya</taxon>
        <taxon>Basidiomycota</taxon>
        <taxon>Pucciniomycotina</taxon>
        <taxon>Pucciniomycetes</taxon>
        <taxon>Pucciniales</taxon>
        <taxon>Melampsoraceae</taxon>
        <taxon>Melampsora</taxon>
    </lineage>
</organism>
<reference evidence="3" key="1">
    <citation type="journal article" date="2011" name="Proc. Natl. Acad. Sci. U.S.A.">
        <title>Obligate biotrophy features unraveled by the genomic analysis of rust fungi.</title>
        <authorList>
            <person name="Duplessis S."/>
            <person name="Cuomo C.A."/>
            <person name="Lin Y.-C."/>
            <person name="Aerts A."/>
            <person name="Tisserant E."/>
            <person name="Veneault-Fourrey C."/>
            <person name="Joly D.L."/>
            <person name="Hacquard S."/>
            <person name="Amselem J."/>
            <person name="Cantarel B.L."/>
            <person name="Chiu R."/>
            <person name="Coutinho P.M."/>
            <person name="Feau N."/>
            <person name="Field M."/>
            <person name="Frey P."/>
            <person name="Gelhaye E."/>
            <person name="Goldberg J."/>
            <person name="Grabherr M.G."/>
            <person name="Kodira C.D."/>
            <person name="Kohler A."/>
            <person name="Kuees U."/>
            <person name="Lindquist E.A."/>
            <person name="Lucas S.M."/>
            <person name="Mago R."/>
            <person name="Mauceli E."/>
            <person name="Morin E."/>
            <person name="Murat C."/>
            <person name="Pangilinan J.L."/>
            <person name="Park R."/>
            <person name="Pearson M."/>
            <person name="Quesneville H."/>
            <person name="Rouhier N."/>
            <person name="Sakthikumar S."/>
            <person name="Salamov A.A."/>
            <person name="Schmutz J."/>
            <person name="Selles B."/>
            <person name="Shapiro H."/>
            <person name="Tanguay P."/>
            <person name="Tuskan G.A."/>
            <person name="Henrissat B."/>
            <person name="Van de Peer Y."/>
            <person name="Rouze P."/>
            <person name="Ellis J.G."/>
            <person name="Dodds P.N."/>
            <person name="Schein J.E."/>
            <person name="Zhong S."/>
            <person name="Hamelin R.C."/>
            <person name="Grigoriev I.V."/>
            <person name="Szabo L.J."/>
            <person name="Martin F."/>
        </authorList>
    </citation>
    <scope>NUCLEOTIDE SEQUENCE [LARGE SCALE GENOMIC DNA]</scope>
    <source>
        <strain evidence="3">98AG31 / pathotype 3-4-7</strain>
    </source>
</reference>
<dbReference type="EMBL" id="GL883097">
    <property type="protein sequence ID" value="EGG09454.1"/>
    <property type="molecule type" value="Genomic_DNA"/>
</dbReference>